<dbReference type="KEGG" id="nod:FOH10_05035"/>
<evidence type="ECO:0000313" key="7">
    <source>
        <dbReference type="Proteomes" id="UP000317039"/>
    </source>
</evidence>
<accession>A0A516NH33</accession>
<dbReference type="InterPro" id="IPR001647">
    <property type="entry name" value="HTH_TetR"/>
</dbReference>
<evidence type="ECO:0000256" key="2">
    <source>
        <dbReference type="ARBA" id="ARBA00023125"/>
    </source>
</evidence>
<dbReference type="Gene3D" id="1.10.357.10">
    <property type="entry name" value="Tetracycline Repressor, domain 2"/>
    <property type="match status" value="1"/>
</dbReference>
<dbReference type="PANTHER" id="PTHR30055:SF234">
    <property type="entry name" value="HTH-TYPE TRANSCRIPTIONAL REGULATOR BETI"/>
    <property type="match status" value="1"/>
</dbReference>
<proteinExistence type="predicted"/>
<dbReference type="GO" id="GO:0003700">
    <property type="term" value="F:DNA-binding transcription factor activity"/>
    <property type="evidence" value="ECO:0007669"/>
    <property type="project" value="TreeGrafter"/>
</dbReference>
<keyword evidence="3" id="KW-0804">Transcription</keyword>
<keyword evidence="2 4" id="KW-0238">DNA-binding</keyword>
<feature type="DNA-binding region" description="H-T-H motif" evidence="4">
    <location>
        <begin position="28"/>
        <end position="47"/>
    </location>
</feature>
<dbReference type="PANTHER" id="PTHR30055">
    <property type="entry name" value="HTH-TYPE TRANSCRIPTIONAL REGULATOR RUTR"/>
    <property type="match status" value="1"/>
</dbReference>
<keyword evidence="1" id="KW-0805">Transcription regulation</keyword>
<dbReference type="RefSeq" id="WP_143979814.1">
    <property type="nucleotide sequence ID" value="NZ_CP041695.1"/>
</dbReference>
<evidence type="ECO:0000256" key="3">
    <source>
        <dbReference type="ARBA" id="ARBA00023163"/>
    </source>
</evidence>
<dbReference type="GeneID" id="80331756"/>
<sequence>MRSAEPGRRALLDAGRTLLATSDLSKLSVNSITATADMAKGSFYQHWPSRDDYILALHRAFHDHLFERVQDRIADHRPGAERLATGIQAYLDGCLAEPATKALLVQARTEAALGDEVAQRNRRAAGVLTADLTALGWSDPEPVATLLVAAIAETALMELTDRGPRPDLRAALLRLAAPPRD</sequence>
<dbReference type="InterPro" id="IPR050109">
    <property type="entry name" value="HTH-type_TetR-like_transc_reg"/>
</dbReference>
<organism evidence="6 7">
    <name type="scientific">Nocardia otitidiscaviarum</name>
    <dbReference type="NCBI Taxonomy" id="1823"/>
    <lineage>
        <taxon>Bacteria</taxon>
        <taxon>Bacillati</taxon>
        <taxon>Actinomycetota</taxon>
        <taxon>Actinomycetes</taxon>
        <taxon>Mycobacteriales</taxon>
        <taxon>Nocardiaceae</taxon>
        <taxon>Nocardia</taxon>
    </lineage>
</organism>
<name>A0A516NH33_9NOCA</name>
<dbReference type="GO" id="GO:0000976">
    <property type="term" value="F:transcription cis-regulatory region binding"/>
    <property type="evidence" value="ECO:0007669"/>
    <property type="project" value="TreeGrafter"/>
</dbReference>
<dbReference type="EMBL" id="CP041695">
    <property type="protein sequence ID" value="QDP78197.1"/>
    <property type="molecule type" value="Genomic_DNA"/>
</dbReference>
<evidence type="ECO:0000256" key="1">
    <source>
        <dbReference type="ARBA" id="ARBA00023015"/>
    </source>
</evidence>
<protein>
    <submittedName>
        <fullName evidence="6">TetR/AcrR family transcriptional regulator</fullName>
    </submittedName>
</protein>
<dbReference type="SUPFAM" id="SSF46689">
    <property type="entry name" value="Homeodomain-like"/>
    <property type="match status" value="1"/>
</dbReference>
<dbReference type="Proteomes" id="UP000317039">
    <property type="component" value="Chromosome"/>
</dbReference>
<evidence type="ECO:0000259" key="5">
    <source>
        <dbReference type="PROSITE" id="PS50977"/>
    </source>
</evidence>
<reference evidence="6 7" key="1">
    <citation type="submission" date="2019-07" db="EMBL/GenBank/DDBJ databases">
        <title>Complete Genome Sequence and Methylome Analysis of Nocardia otitidis-caviarum NEB252.</title>
        <authorList>
            <person name="Fomenkov A."/>
            <person name="Anton B.P."/>
            <person name="Vincze T."/>
            <person name="Roberts R.J."/>
        </authorList>
    </citation>
    <scope>NUCLEOTIDE SEQUENCE [LARGE SCALE GENOMIC DNA]</scope>
    <source>
        <strain evidence="6 7">NEB252</strain>
    </source>
</reference>
<dbReference type="PROSITE" id="PS50977">
    <property type="entry name" value="HTH_TETR_2"/>
    <property type="match status" value="1"/>
</dbReference>
<gene>
    <name evidence="6" type="ORF">FOH10_05035</name>
</gene>
<dbReference type="AlphaFoldDB" id="A0A516NH33"/>
<evidence type="ECO:0000256" key="4">
    <source>
        <dbReference type="PROSITE-ProRule" id="PRU00335"/>
    </source>
</evidence>
<dbReference type="InterPro" id="IPR009057">
    <property type="entry name" value="Homeodomain-like_sf"/>
</dbReference>
<feature type="domain" description="HTH tetR-type" evidence="5">
    <location>
        <begin position="5"/>
        <end position="65"/>
    </location>
</feature>
<dbReference type="Pfam" id="PF00440">
    <property type="entry name" value="TetR_N"/>
    <property type="match status" value="1"/>
</dbReference>
<evidence type="ECO:0000313" key="6">
    <source>
        <dbReference type="EMBL" id="QDP78197.1"/>
    </source>
</evidence>